<dbReference type="PROSITE" id="PS51159">
    <property type="entry name" value="CBM21"/>
    <property type="match status" value="1"/>
</dbReference>
<feature type="region of interest" description="Disordered" evidence="1">
    <location>
        <begin position="61"/>
        <end position="273"/>
    </location>
</feature>
<feature type="region of interest" description="Disordered" evidence="1">
    <location>
        <begin position="572"/>
        <end position="600"/>
    </location>
</feature>
<evidence type="ECO:0000313" key="3">
    <source>
        <dbReference type="EMBL" id="PWN28964.1"/>
    </source>
</evidence>
<proteinExistence type="predicted"/>
<feature type="region of interest" description="Disordered" evidence="1">
    <location>
        <begin position="285"/>
        <end position="360"/>
    </location>
</feature>
<dbReference type="OrthoDB" id="1881at2759"/>
<feature type="region of interest" description="Disordered" evidence="1">
    <location>
        <begin position="377"/>
        <end position="397"/>
    </location>
</feature>
<dbReference type="Pfam" id="PF03370">
    <property type="entry name" value="CBM_21"/>
    <property type="match status" value="1"/>
</dbReference>
<feature type="region of interest" description="Disordered" evidence="1">
    <location>
        <begin position="704"/>
        <end position="748"/>
    </location>
</feature>
<evidence type="ECO:0000259" key="2">
    <source>
        <dbReference type="PROSITE" id="PS51159"/>
    </source>
</evidence>
<dbReference type="PANTHER" id="PTHR12307">
    <property type="entry name" value="PROTEIN PHOSPHATASE 1 REGULATORY SUBUNIT"/>
    <property type="match status" value="1"/>
</dbReference>
<dbReference type="GO" id="GO:2001069">
    <property type="term" value="F:glycogen binding"/>
    <property type="evidence" value="ECO:0007669"/>
    <property type="project" value="TreeGrafter"/>
</dbReference>
<feature type="domain" description="CBM21" evidence="2">
    <location>
        <begin position="449"/>
        <end position="565"/>
    </location>
</feature>
<feature type="region of interest" description="Disordered" evidence="1">
    <location>
        <begin position="1019"/>
        <end position="1039"/>
    </location>
</feature>
<name>A0A316UVC6_9BASI</name>
<feature type="region of interest" description="Disordered" evidence="1">
    <location>
        <begin position="638"/>
        <end position="676"/>
    </location>
</feature>
<gene>
    <name evidence="3" type="ORF">BDZ90DRAFT_135472</name>
</gene>
<dbReference type="InterPro" id="IPR038175">
    <property type="entry name" value="CBM21_dom_sf"/>
</dbReference>
<dbReference type="AlphaFoldDB" id="A0A316UVC6"/>
<sequence length="1039" mass="110427">MLQVQFPSLPPLAQLDDRYTIHRASARKAYHSFHPKASIRKQHTVVLLPACATMTGVLAKSPPASAVAPPSPQTASAAMSSSAPSSSSSFTTTTMPQRPRHHVRSVTQQSMAFASSSPSSTASTASFTLTPPRRHSASKMNFHPFPVASSPAGTPPAPSKAKSTAASAAEIAAANLPTPPPSSVDVSPSKSVEESTSALLDGDDAARLRRLMDAQSKRRPRLMRLTPAYASLPGRLSSEPQTAPLDGSMQRMEESAQNSGSRSPPSQDPRRNMTAALEPPRALQLDMSNLPSPSAGDSTAPQSTSELNEIRTKSGRLIKPSLKSSSHFVVGGRSDQEPATARPARAKSTPNTPSVPKAVQFDTKLEHIKVFKFKQRPTAISRQGSPEQTETETEEEREVFPFVNYARRSPTSGNSTTSSPAASSAVAGVAETDEQLILRLPNFPSSARLSVDKEIFLERIYLADDLRSVKGTVRVRNIAFEKWVAVRFTLDDWVTVNEVSADYAESVKDGESDRFTFSIKLNELLNWPRGAGGHETKTMFLCLRYRTGGNAEFWDNNDGLNYQLDFRKRQLPPTPLPTPNVGGARATRSSSVNSHTLQTSPQARAIALARRSGVHNNKSGAGFVEDLRRELDRLKSDEEVETAPVLTKRPSAAVADVARRSSPPVSPGQRSGSPLWSARYDWGESLRNSSTAQARSRNAVLDYFTAKPPSGTPHSLSGSSAQPNVKVSGSSPASGESSALPTPTLNSFGPVRSGMFSPAVGDVMAHHQPITSRQTSATSSPDKLNVPLLGHDGRMSPLVPGTPSPGASPTRRPGSSKFFSYPPQRRGGNSPISSQLASPMDSDEDDDNSNGAENNGSPVTRSPAPPKIITVPRSSVRKGSIDKQDGLILANYDNEPSSPPSSTLSPSMSISSADSDATGVSTPGLVTPEESNLAAAMEQLDPSLTPRLTPRRHWSPSNSNRSSTDRPRSAADLSELIQKYCWSSDITPGTAPIPEGLAIGGGSDLIGSTAAAAAGTGGLYALDGRTTPLSGTATPTMER</sequence>
<dbReference type="RefSeq" id="XP_025363576.1">
    <property type="nucleotide sequence ID" value="XM_025503417.1"/>
</dbReference>
<dbReference type="Proteomes" id="UP000245884">
    <property type="component" value="Unassembled WGS sequence"/>
</dbReference>
<feature type="region of interest" description="Disordered" evidence="1">
    <location>
        <begin position="769"/>
        <end position="927"/>
    </location>
</feature>
<accession>A0A316UVC6</accession>
<evidence type="ECO:0000313" key="4">
    <source>
        <dbReference type="Proteomes" id="UP000245884"/>
    </source>
</evidence>
<dbReference type="InterPro" id="IPR005036">
    <property type="entry name" value="CBM21_dom"/>
</dbReference>
<dbReference type="Gene3D" id="2.60.40.2440">
    <property type="entry name" value="Carbohydrate binding type-21 domain"/>
    <property type="match status" value="1"/>
</dbReference>
<feature type="compositionally biased region" description="Low complexity" evidence="1">
    <location>
        <begin position="900"/>
        <end position="917"/>
    </location>
</feature>
<feature type="compositionally biased region" description="Polar residues" evidence="1">
    <location>
        <begin position="286"/>
        <end position="307"/>
    </location>
</feature>
<dbReference type="GO" id="GO:0000164">
    <property type="term" value="C:protein phosphatase type 1 complex"/>
    <property type="evidence" value="ECO:0007669"/>
    <property type="project" value="TreeGrafter"/>
</dbReference>
<feature type="compositionally biased region" description="Polar residues" evidence="1">
    <location>
        <begin position="255"/>
        <end position="265"/>
    </location>
</feature>
<feature type="compositionally biased region" description="Polar residues" evidence="1">
    <location>
        <begin position="587"/>
        <end position="600"/>
    </location>
</feature>
<feature type="compositionally biased region" description="Low complexity" evidence="1">
    <location>
        <begin position="112"/>
        <end position="131"/>
    </location>
</feature>
<organism evidence="3 4">
    <name type="scientific">Jaminaea rosea</name>
    <dbReference type="NCBI Taxonomy" id="1569628"/>
    <lineage>
        <taxon>Eukaryota</taxon>
        <taxon>Fungi</taxon>
        <taxon>Dikarya</taxon>
        <taxon>Basidiomycota</taxon>
        <taxon>Ustilaginomycotina</taxon>
        <taxon>Exobasidiomycetes</taxon>
        <taxon>Microstromatales</taxon>
        <taxon>Microstromatales incertae sedis</taxon>
        <taxon>Jaminaea</taxon>
    </lineage>
</organism>
<dbReference type="STRING" id="1569628.A0A316UVC6"/>
<protein>
    <recommendedName>
        <fullName evidence="2">CBM21 domain-containing protein</fullName>
    </recommendedName>
</protein>
<feature type="compositionally biased region" description="Low complexity" evidence="1">
    <location>
        <begin position="728"/>
        <end position="739"/>
    </location>
</feature>
<dbReference type="GO" id="GO:0005979">
    <property type="term" value="P:regulation of glycogen biosynthetic process"/>
    <property type="evidence" value="ECO:0007669"/>
    <property type="project" value="TreeGrafter"/>
</dbReference>
<reference evidence="3 4" key="1">
    <citation type="journal article" date="2018" name="Mol. Biol. Evol.">
        <title>Broad Genomic Sampling Reveals a Smut Pathogenic Ancestry of the Fungal Clade Ustilaginomycotina.</title>
        <authorList>
            <person name="Kijpornyongpan T."/>
            <person name="Mondo S.J."/>
            <person name="Barry K."/>
            <person name="Sandor L."/>
            <person name="Lee J."/>
            <person name="Lipzen A."/>
            <person name="Pangilinan J."/>
            <person name="LaButti K."/>
            <person name="Hainaut M."/>
            <person name="Henrissat B."/>
            <person name="Grigoriev I.V."/>
            <person name="Spatafora J.W."/>
            <person name="Aime M.C."/>
        </authorList>
    </citation>
    <scope>NUCLEOTIDE SEQUENCE [LARGE SCALE GENOMIC DNA]</scope>
    <source>
        <strain evidence="3 4">MCA 5214</strain>
    </source>
</reference>
<dbReference type="GeneID" id="37025240"/>
<dbReference type="PANTHER" id="PTHR12307:SF36">
    <property type="entry name" value="GLYCOGEN-BINDING SUBUNIT 76A"/>
    <property type="match status" value="1"/>
</dbReference>
<feature type="compositionally biased region" description="Low complexity" evidence="1">
    <location>
        <begin position="159"/>
        <end position="174"/>
    </location>
</feature>
<feature type="compositionally biased region" description="Basic and acidic residues" evidence="1">
    <location>
        <begin position="204"/>
        <end position="216"/>
    </location>
</feature>
<dbReference type="GO" id="GO:0008157">
    <property type="term" value="F:protein phosphatase 1 binding"/>
    <property type="evidence" value="ECO:0007669"/>
    <property type="project" value="TreeGrafter"/>
</dbReference>
<feature type="compositionally biased region" description="Polar residues" evidence="1">
    <location>
        <begin position="1027"/>
        <end position="1039"/>
    </location>
</feature>
<feature type="compositionally biased region" description="Low complexity" evidence="1">
    <location>
        <begin position="649"/>
        <end position="663"/>
    </location>
</feature>
<feature type="compositionally biased region" description="Polar residues" evidence="1">
    <location>
        <begin position="712"/>
        <end position="727"/>
    </location>
</feature>
<evidence type="ECO:0000256" key="1">
    <source>
        <dbReference type="SAM" id="MobiDB-lite"/>
    </source>
</evidence>
<dbReference type="EMBL" id="KZ819664">
    <property type="protein sequence ID" value="PWN28964.1"/>
    <property type="molecule type" value="Genomic_DNA"/>
</dbReference>
<dbReference type="InterPro" id="IPR050782">
    <property type="entry name" value="PP1_regulatory_subunit_3"/>
</dbReference>
<feature type="compositionally biased region" description="Polar residues" evidence="1">
    <location>
        <begin position="849"/>
        <end position="860"/>
    </location>
</feature>
<feature type="compositionally biased region" description="Low complexity" evidence="1">
    <location>
        <begin position="61"/>
        <end position="96"/>
    </location>
</feature>
<feature type="region of interest" description="Disordered" evidence="1">
    <location>
        <begin position="942"/>
        <end position="970"/>
    </location>
</feature>
<keyword evidence="4" id="KW-1185">Reference proteome</keyword>
<feature type="compositionally biased region" description="Polar residues" evidence="1">
    <location>
        <begin position="769"/>
        <end position="782"/>
    </location>
</feature>